<keyword evidence="17" id="KW-1185">Reference proteome</keyword>
<evidence type="ECO:0000256" key="11">
    <source>
        <dbReference type="ARBA" id="ARBA00023004"/>
    </source>
</evidence>
<dbReference type="PROSITE" id="PS00086">
    <property type="entry name" value="CYTOCHROME_P450"/>
    <property type="match status" value="1"/>
</dbReference>
<evidence type="ECO:0000256" key="1">
    <source>
        <dbReference type="ARBA" id="ARBA00001971"/>
    </source>
</evidence>
<dbReference type="GO" id="GO:0005506">
    <property type="term" value="F:iron ion binding"/>
    <property type="evidence" value="ECO:0007669"/>
    <property type="project" value="InterPro"/>
</dbReference>
<dbReference type="GO" id="GO:0005789">
    <property type="term" value="C:endoplasmic reticulum membrane"/>
    <property type="evidence" value="ECO:0007669"/>
    <property type="project" value="UniProtKB-SubCell"/>
</dbReference>
<comment type="function">
    <text evidence="2">May be involved in the metabolism of insect hormones and in the breakdown of synthetic insecticides.</text>
</comment>
<keyword evidence="10 15" id="KW-0560">Oxidoreductase</keyword>
<dbReference type="PRINTS" id="PR00463">
    <property type="entry name" value="EP450I"/>
</dbReference>
<dbReference type="Gene3D" id="1.10.630.10">
    <property type="entry name" value="Cytochrome P450"/>
    <property type="match status" value="1"/>
</dbReference>
<dbReference type="Pfam" id="PF00067">
    <property type="entry name" value="p450"/>
    <property type="match status" value="1"/>
</dbReference>
<dbReference type="Proteomes" id="UP000791440">
    <property type="component" value="Unassembled WGS sequence"/>
</dbReference>
<feature type="binding site" description="axial binding residue" evidence="14">
    <location>
        <position position="387"/>
    </location>
    <ligand>
        <name>heme</name>
        <dbReference type="ChEBI" id="CHEBI:30413"/>
    </ligand>
    <ligandPart>
        <name>Fe</name>
        <dbReference type="ChEBI" id="CHEBI:18248"/>
    </ligandPart>
</feature>
<gene>
    <name evidence="16" type="ORF">O3G_MSEX015370</name>
</gene>
<sequence length="447" mass="51317">MRAFQILGRDAFNRDGMTSVWHANRFFTVVADPIIADVILKSCLEKDDIMKLAQLLTDNGSIFAAVSIWRPRRKILASHFNTKILNDFVSVFSKQSEILITKLKETLDRGSFSVWNYFTTYTMDAVCETSLGVQVKSQHNPDQPFLKAFEECCDLGSARMVQPWLHSMTVYRHLPQYKRYMKNKYFICDFIKKIVQSKRKDNELHQISDMNGDQYTGSDGVKSLLELLIKNSNFTDKELQEESVIMVLAGTDTTAVAASFTALMLSQHLDVQDKVYEELREVFGDSNRAVEPDDLSQLKYLDAVVRESLRLYPPVPVITRKVERDVALPGGVTLIPGCGVVVNIWAIHRNPHYWGDDAEEFRPERFLDSALKHPAAFMPFSYGPRGCLGYRYAMMALKSALASLLRQYRLMPDNESYATVKREPLRLKFDIMMKDVNNFRLRIESRN</sequence>
<evidence type="ECO:0000313" key="16">
    <source>
        <dbReference type="EMBL" id="KAG6465754.1"/>
    </source>
</evidence>
<name>A0A922D1F3_MANSE</name>
<dbReference type="InterPro" id="IPR017972">
    <property type="entry name" value="Cyt_P450_CS"/>
</dbReference>
<evidence type="ECO:0000256" key="7">
    <source>
        <dbReference type="ARBA" id="ARBA00022723"/>
    </source>
</evidence>
<evidence type="ECO:0000313" key="17">
    <source>
        <dbReference type="Proteomes" id="UP000791440"/>
    </source>
</evidence>
<dbReference type="InterPro" id="IPR002401">
    <property type="entry name" value="Cyt_P450_E_grp-I"/>
</dbReference>
<evidence type="ECO:0000256" key="14">
    <source>
        <dbReference type="PIRSR" id="PIRSR602401-1"/>
    </source>
</evidence>
<dbReference type="EMBL" id="JH669725">
    <property type="protein sequence ID" value="KAG6465755.1"/>
    <property type="molecule type" value="Genomic_DNA"/>
</dbReference>
<reference evidence="16" key="1">
    <citation type="journal article" date="2016" name="Insect Biochem. Mol. Biol.">
        <title>Multifaceted biological insights from a draft genome sequence of the tobacco hornworm moth, Manduca sexta.</title>
        <authorList>
            <person name="Kanost M.R."/>
            <person name="Arrese E.L."/>
            <person name="Cao X."/>
            <person name="Chen Y.R."/>
            <person name="Chellapilla S."/>
            <person name="Goldsmith M.R."/>
            <person name="Grosse-Wilde E."/>
            <person name="Heckel D.G."/>
            <person name="Herndon N."/>
            <person name="Jiang H."/>
            <person name="Papanicolaou A."/>
            <person name="Qu J."/>
            <person name="Soulages J.L."/>
            <person name="Vogel H."/>
            <person name="Walters J."/>
            <person name="Waterhouse R.M."/>
            <person name="Ahn S.J."/>
            <person name="Almeida F.C."/>
            <person name="An C."/>
            <person name="Aqrawi P."/>
            <person name="Bretschneider A."/>
            <person name="Bryant W.B."/>
            <person name="Bucks S."/>
            <person name="Chao H."/>
            <person name="Chevignon G."/>
            <person name="Christen J.M."/>
            <person name="Clarke D.F."/>
            <person name="Dittmer N.T."/>
            <person name="Ferguson L.C.F."/>
            <person name="Garavelou S."/>
            <person name="Gordon K.H.J."/>
            <person name="Gunaratna R.T."/>
            <person name="Han Y."/>
            <person name="Hauser F."/>
            <person name="He Y."/>
            <person name="Heidel-Fischer H."/>
            <person name="Hirsh A."/>
            <person name="Hu Y."/>
            <person name="Jiang H."/>
            <person name="Kalra D."/>
            <person name="Klinner C."/>
            <person name="Konig C."/>
            <person name="Kovar C."/>
            <person name="Kroll A.R."/>
            <person name="Kuwar S.S."/>
            <person name="Lee S.L."/>
            <person name="Lehman R."/>
            <person name="Li K."/>
            <person name="Li Z."/>
            <person name="Liang H."/>
            <person name="Lovelace S."/>
            <person name="Lu Z."/>
            <person name="Mansfield J.H."/>
            <person name="McCulloch K.J."/>
            <person name="Mathew T."/>
            <person name="Morton B."/>
            <person name="Muzny D.M."/>
            <person name="Neunemann D."/>
            <person name="Ongeri F."/>
            <person name="Pauchet Y."/>
            <person name="Pu L.L."/>
            <person name="Pyrousis I."/>
            <person name="Rao X.J."/>
            <person name="Redding A."/>
            <person name="Roesel C."/>
            <person name="Sanchez-Gracia A."/>
            <person name="Schaack S."/>
            <person name="Shukla A."/>
            <person name="Tetreau G."/>
            <person name="Wang Y."/>
            <person name="Xiong G.H."/>
            <person name="Traut W."/>
            <person name="Walsh T.K."/>
            <person name="Worley K.C."/>
            <person name="Wu D."/>
            <person name="Wu W."/>
            <person name="Wu Y.Q."/>
            <person name="Zhang X."/>
            <person name="Zou Z."/>
            <person name="Zucker H."/>
            <person name="Briscoe A.D."/>
            <person name="Burmester T."/>
            <person name="Clem R.J."/>
            <person name="Feyereisen R."/>
            <person name="Grimmelikhuijzen C.J.P."/>
            <person name="Hamodrakas S.J."/>
            <person name="Hansson B.S."/>
            <person name="Huguet E."/>
            <person name="Jermiin L.S."/>
            <person name="Lan Q."/>
            <person name="Lehman H.K."/>
            <person name="Lorenzen M."/>
            <person name="Merzendorfer H."/>
            <person name="Michalopoulos I."/>
            <person name="Morton D.B."/>
            <person name="Muthukrishnan S."/>
            <person name="Oakeshott J.G."/>
            <person name="Palmer W."/>
            <person name="Park Y."/>
            <person name="Passarelli A.L."/>
            <person name="Rozas J."/>
            <person name="Schwartz L.M."/>
            <person name="Smith W."/>
            <person name="Southgate A."/>
            <person name="Vilcinskas A."/>
            <person name="Vogt R."/>
            <person name="Wang P."/>
            <person name="Werren J."/>
            <person name="Yu X.Q."/>
            <person name="Zhou J.J."/>
            <person name="Brown S.J."/>
            <person name="Scherer S.E."/>
            <person name="Richards S."/>
            <person name="Blissard G.W."/>
        </authorList>
    </citation>
    <scope>NUCLEOTIDE SEQUENCE</scope>
</reference>
<dbReference type="GO" id="GO:0016705">
    <property type="term" value="F:oxidoreductase activity, acting on paired donors, with incorporation or reduction of molecular oxygen"/>
    <property type="evidence" value="ECO:0007669"/>
    <property type="project" value="InterPro"/>
</dbReference>
<evidence type="ECO:0000256" key="8">
    <source>
        <dbReference type="ARBA" id="ARBA00022824"/>
    </source>
</evidence>
<evidence type="ECO:0000256" key="4">
    <source>
        <dbReference type="ARBA" id="ARBA00004406"/>
    </source>
</evidence>
<proteinExistence type="inferred from homology"/>
<evidence type="ECO:0000256" key="10">
    <source>
        <dbReference type="ARBA" id="ARBA00023002"/>
    </source>
</evidence>
<evidence type="ECO:0000256" key="12">
    <source>
        <dbReference type="ARBA" id="ARBA00023033"/>
    </source>
</evidence>
<dbReference type="InterPro" id="IPR001128">
    <property type="entry name" value="Cyt_P450"/>
</dbReference>
<dbReference type="InterPro" id="IPR050196">
    <property type="entry name" value="Cytochrome_P450_Monoox"/>
</dbReference>
<comment type="similarity">
    <text evidence="5 15">Belongs to the cytochrome P450 family.</text>
</comment>
<dbReference type="InterPro" id="IPR036396">
    <property type="entry name" value="Cyt_P450_sf"/>
</dbReference>
<comment type="cofactor">
    <cofactor evidence="1 14">
        <name>heme</name>
        <dbReference type="ChEBI" id="CHEBI:30413"/>
    </cofactor>
</comment>
<dbReference type="GO" id="GO:0020037">
    <property type="term" value="F:heme binding"/>
    <property type="evidence" value="ECO:0007669"/>
    <property type="project" value="InterPro"/>
</dbReference>
<evidence type="ECO:0000256" key="6">
    <source>
        <dbReference type="ARBA" id="ARBA00022617"/>
    </source>
</evidence>
<keyword evidence="7 14" id="KW-0479">Metal-binding</keyword>
<dbReference type="SUPFAM" id="SSF48264">
    <property type="entry name" value="Cytochrome P450"/>
    <property type="match status" value="1"/>
</dbReference>
<protein>
    <recommendedName>
        <fullName evidence="18">Cytochrome P450</fullName>
    </recommendedName>
</protein>
<keyword evidence="9" id="KW-0492">Microsome</keyword>
<keyword evidence="6 14" id="KW-0349">Heme</keyword>
<keyword evidence="13" id="KW-0472">Membrane</keyword>
<evidence type="ECO:0000256" key="9">
    <source>
        <dbReference type="ARBA" id="ARBA00022848"/>
    </source>
</evidence>
<keyword evidence="8" id="KW-0256">Endoplasmic reticulum</keyword>
<evidence type="ECO:0008006" key="18">
    <source>
        <dbReference type="Google" id="ProtNLM"/>
    </source>
</evidence>
<dbReference type="AlphaFoldDB" id="A0A922D1F3"/>
<dbReference type="PANTHER" id="PTHR24291">
    <property type="entry name" value="CYTOCHROME P450 FAMILY 4"/>
    <property type="match status" value="1"/>
</dbReference>
<dbReference type="EMBL" id="JH669725">
    <property type="protein sequence ID" value="KAG6465754.1"/>
    <property type="molecule type" value="Genomic_DNA"/>
</dbReference>
<dbReference type="PRINTS" id="PR00385">
    <property type="entry name" value="P450"/>
</dbReference>
<evidence type="ECO:0000256" key="2">
    <source>
        <dbReference type="ARBA" id="ARBA00003690"/>
    </source>
</evidence>
<dbReference type="GO" id="GO:0004497">
    <property type="term" value="F:monooxygenase activity"/>
    <property type="evidence" value="ECO:0007669"/>
    <property type="project" value="UniProtKB-KW"/>
</dbReference>
<keyword evidence="11 14" id="KW-0408">Iron</keyword>
<evidence type="ECO:0000256" key="13">
    <source>
        <dbReference type="ARBA" id="ARBA00023136"/>
    </source>
</evidence>
<evidence type="ECO:0000256" key="15">
    <source>
        <dbReference type="RuleBase" id="RU000461"/>
    </source>
</evidence>
<accession>A0A922D1F3</accession>
<keyword evidence="12 15" id="KW-0503">Monooxygenase</keyword>
<comment type="caution">
    <text evidence="16">The sequence shown here is derived from an EMBL/GenBank/DDBJ whole genome shotgun (WGS) entry which is preliminary data.</text>
</comment>
<reference evidence="16" key="2">
    <citation type="submission" date="2020-12" db="EMBL/GenBank/DDBJ databases">
        <authorList>
            <person name="Kanost M."/>
        </authorList>
    </citation>
    <scope>NUCLEOTIDE SEQUENCE</scope>
</reference>
<evidence type="ECO:0000256" key="3">
    <source>
        <dbReference type="ARBA" id="ARBA00004174"/>
    </source>
</evidence>
<evidence type="ECO:0000256" key="5">
    <source>
        <dbReference type="ARBA" id="ARBA00010617"/>
    </source>
</evidence>
<dbReference type="PANTHER" id="PTHR24291:SF189">
    <property type="entry name" value="CYTOCHROME P450 4C3-RELATED"/>
    <property type="match status" value="1"/>
</dbReference>
<comment type="subcellular location">
    <subcellularLocation>
        <location evidence="4">Endoplasmic reticulum membrane</location>
        <topology evidence="4">Peripheral membrane protein</topology>
    </subcellularLocation>
    <subcellularLocation>
        <location evidence="3">Microsome membrane</location>
        <topology evidence="3">Peripheral membrane protein</topology>
    </subcellularLocation>
</comment>
<organism evidence="16 17">
    <name type="scientific">Manduca sexta</name>
    <name type="common">Tobacco hawkmoth</name>
    <name type="synonym">Tobacco hornworm</name>
    <dbReference type="NCBI Taxonomy" id="7130"/>
    <lineage>
        <taxon>Eukaryota</taxon>
        <taxon>Metazoa</taxon>
        <taxon>Ecdysozoa</taxon>
        <taxon>Arthropoda</taxon>
        <taxon>Hexapoda</taxon>
        <taxon>Insecta</taxon>
        <taxon>Pterygota</taxon>
        <taxon>Neoptera</taxon>
        <taxon>Endopterygota</taxon>
        <taxon>Lepidoptera</taxon>
        <taxon>Glossata</taxon>
        <taxon>Ditrysia</taxon>
        <taxon>Bombycoidea</taxon>
        <taxon>Sphingidae</taxon>
        <taxon>Sphinginae</taxon>
        <taxon>Sphingini</taxon>
        <taxon>Manduca</taxon>
    </lineage>
</organism>